<dbReference type="InterPro" id="IPR007577">
    <property type="entry name" value="GlycoTrfase_DXD_sugar-bd_CS"/>
</dbReference>
<keyword evidence="2" id="KW-0812">Transmembrane</keyword>
<accession>A0A6C0I397</accession>
<evidence type="ECO:0000256" key="1">
    <source>
        <dbReference type="ARBA" id="ARBA00022679"/>
    </source>
</evidence>
<dbReference type="Gene3D" id="3.90.550.20">
    <property type="match status" value="1"/>
</dbReference>
<sequence length="296" mass="34952">MSTKIKLGRNRKYILIIAMKNSSPKLIILGSLAIVSIIGLIYNHYKKREGFEINLQYSPDKDVSDLVKNAEIPLNIFQTWHTKNLPPKMRHYVDKLISDNPEFTHYLYDDNDCREFIEKFFPPTVLDAYDRLIPGAYKADLWRCCVLYIHGGIYLDIKYQCVKGFKLIALTEKEYYVRDRKFDEVGIYNALMVCKAKSDIMMNCIRKIVENVDKKFYGKNPLQPTGPQLVNKFFTPTEIQNLELALDVTGEFINYKRGLKEFHILYIYPEYRAEQRLMAKTKYYAELWHARNIYTF</sequence>
<protein>
    <recommendedName>
        <fullName evidence="4">Glycosyltransferase</fullName>
    </recommendedName>
</protein>
<evidence type="ECO:0000256" key="2">
    <source>
        <dbReference type="SAM" id="Phobius"/>
    </source>
</evidence>
<keyword evidence="2" id="KW-1133">Transmembrane helix</keyword>
<organism evidence="3">
    <name type="scientific">viral metagenome</name>
    <dbReference type="NCBI Taxonomy" id="1070528"/>
    <lineage>
        <taxon>unclassified sequences</taxon>
        <taxon>metagenomes</taxon>
        <taxon>organismal metagenomes</taxon>
    </lineage>
</organism>
<dbReference type="PANTHER" id="PTHR32385">
    <property type="entry name" value="MANNOSYL PHOSPHORYLINOSITOL CERAMIDE SYNTHASE"/>
    <property type="match status" value="1"/>
</dbReference>
<dbReference type="InterPro" id="IPR051706">
    <property type="entry name" value="Glycosyltransferase_domain"/>
</dbReference>
<dbReference type="AlphaFoldDB" id="A0A6C0I397"/>
<keyword evidence="1" id="KW-0808">Transferase</keyword>
<dbReference type="SUPFAM" id="SSF53448">
    <property type="entry name" value="Nucleotide-diphospho-sugar transferases"/>
    <property type="match status" value="1"/>
</dbReference>
<dbReference type="GO" id="GO:0051999">
    <property type="term" value="P:mannosyl-inositol phosphorylceramide biosynthetic process"/>
    <property type="evidence" value="ECO:0007669"/>
    <property type="project" value="TreeGrafter"/>
</dbReference>
<feature type="transmembrane region" description="Helical" evidence="2">
    <location>
        <begin position="26"/>
        <end position="45"/>
    </location>
</feature>
<keyword evidence="2" id="KW-0472">Membrane</keyword>
<evidence type="ECO:0000313" key="3">
    <source>
        <dbReference type="EMBL" id="QHT87478.1"/>
    </source>
</evidence>
<dbReference type="PANTHER" id="PTHR32385:SF15">
    <property type="entry name" value="INOSITOL PHOSPHOCERAMIDE MANNOSYLTRANSFERASE 1"/>
    <property type="match status" value="1"/>
</dbReference>
<dbReference type="Pfam" id="PF04488">
    <property type="entry name" value="Gly_transf_sug"/>
    <property type="match status" value="1"/>
</dbReference>
<name>A0A6C0I397_9ZZZZ</name>
<dbReference type="EMBL" id="MN740090">
    <property type="protein sequence ID" value="QHT87478.1"/>
    <property type="molecule type" value="Genomic_DNA"/>
</dbReference>
<evidence type="ECO:0008006" key="4">
    <source>
        <dbReference type="Google" id="ProtNLM"/>
    </source>
</evidence>
<reference evidence="3" key="1">
    <citation type="journal article" date="2020" name="Nature">
        <title>Giant virus diversity and host interactions through global metagenomics.</title>
        <authorList>
            <person name="Schulz F."/>
            <person name="Roux S."/>
            <person name="Paez-Espino D."/>
            <person name="Jungbluth S."/>
            <person name="Walsh D.A."/>
            <person name="Denef V.J."/>
            <person name="McMahon K.D."/>
            <person name="Konstantinidis K.T."/>
            <person name="Eloe-Fadrosh E.A."/>
            <person name="Kyrpides N.C."/>
            <person name="Woyke T."/>
        </authorList>
    </citation>
    <scope>NUCLEOTIDE SEQUENCE</scope>
    <source>
        <strain evidence="3">GVMAG-M-3300023184-190</strain>
    </source>
</reference>
<proteinExistence type="predicted"/>
<dbReference type="InterPro" id="IPR029044">
    <property type="entry name" value="Nucleotide-diphossugar_trans"/>
</dbReference>
<dbReference type="GO" id="GO:0016020">
    <property type="term" value="C:membrane"/>
    <property type="evidence" value="ECO:0007669"/>
    <property type="project" value="GOC"/>
</dbReference>
<dbReference type="GO" id="GO:0000030">
    <property type="term" value="F:mannosyltransferase activity"/>
    <property type="evidence" value="ECO:0007669"/>
    <property type="project" value="TreeGrafter"/>
</dbReference>